<protein>
    <submittedName>
        <fullName evidence="2">Uncharacterized protein</fullName>
    </submittedName>
</protein>
<gene>
    <name evidence="2" type="ORF">C426_1767</name>
</gene>
<dbReference type="EMBL" id="AMQS01000031">
    <property type="protein sequence ID" value="EKF50842.1"/>
    <property type="molecule type" value="Genomic_DNA"/>
</dbReference>
<name>K2QBD7_9LACT</name>
<accession>K2QBD7</accession>
<evidence type="ECO:0000256" key="1">
    <source>
        <dbReference type="SAM" id="MobiDB-lite"/>
    </source>
</evidence>
<feature type="compositionally biased region" description="Basic and acidic residues" evidence="1">
    <location>
        <begin position="1"/>
        <end position="13"/>
    </location>
</feature>
<feature type="compositionally biased region" description="Polar residues" evidence="1">
    <location>
        <begin position="41"/>
        <end position="53"/>
    </location>
</feature>
<comment type="caution">
    <text evidence="2">The sequence shown here is derived from an EMBL/GenBank/DDBJ whole genome shotgun (WGS) entry which is preliminary data.</text>
</comment>
<dbReference type="AlphaFoldDB" id="K2QBD7"/>
<organism evidence="2 3">
    <name type="scientific">Lactococcus garvieae DCC43</name>
    <dbReference type="NCBI Taxonomy" id="1231377"/>
    <lineage>
        <taxon>Bacteria</taxon>
        <taxon>Bacillati</taxon>
        <taxon>Bacillota</taxon>
        <taxon>Bacilli</taxon>
        <taxon>Lactobacillales</taxon>
        <taxon>Streptococcaceae</taxon>
        <taxon>Lactococcus</taxon>
    </lineage>
</organism>
<evidence type="ECO:0000313" key="2">
    <source>
        <dbReference type="EMBL" id="EKF50842.1"/>
    </source>
</evidence>
<dbReference type="PATRIC" id="fig|1231377.3.peg.1747"/>
<feature type="compositionally biased region" description="Low complexity" evidence="1">
    <location>
        <begin position="20"/>
        <end position="29"/>
    </location>
</feature>
<feature type="region of interest" description="Disordered" evidence="1">
    <location>
        <begin position="1"/>
        <end position="53"/>
    </location>
</feature>
<dbReference type="RefSeq" id="WP_003136303.1">
    <property type="nucleotide sequence ID" value="NZ_AMQS01000031.1"/>
</dbReference>
<feature type="compositionally biased region" description="Basic residues" evidence="1">
    <location>
        <begin position="30"/>
        <end position="40"/>
    </location>
</feature>
<proteinExistence type="predicted"/>
<reference evidence="2 3" key="1">
    <citation type="journal article" date="2012" name="J. Bacteriol.">
        <title>Genome Sequence of the Bacteriocin-Producing Strain Lactococcus garvieae DCC43.</title>
        <authorList>
            <person name="Gabrielsen C."/>
            <person name="Brede D.A."/>
            <person name="Hernandez P.E."/>
            <person name="Nes I.F."/>
            <person name="Diep D.B."/>
        </authorList>
    </citation>
    <scope>NUCLEOTIDE SEQUENCE [LARGE SCALE GENOMIC DNA]</scope>
    <source>
        <strain evidence="2 3">DCC43</strain>
    </source>
</reference>
<sequence>MNQKQKELQDKLQKIKQKQQKMTVQTGKKVQPKSLKHATKPHNTSQHYSIGFN</sequence>
<dbReference type="Proteomes" id="UP000006787">
    <property type="component" value="Unassembled WGS sequence"/>
</dbReference>
<evidence type="ECO:0000313" key="3">
    <source>
        <dbReference type="Proteomes" id="UP000006787"/>
    </source>
</evidence>